<evidence type="ECO:0000313" key="3">
    <source>
        <dbReference type="EMBL" id="SHM43276.1"/>
    </source>
</evidence>
<dbReference type="RefSeq" id="WP_068844363.1">
    <property type="nucleotide sequence ID" value="NZ_FRBT01000006.1"/>
</dbReference>
<reference evidence="4" key="1">
    <citation type="submission" date="2016-11" db="EMBL/GenBank/DDBJ databases">
        <authorList>
            <person name="Varghese N."/>
            <person name="Submissions S."/>
        </authorList>
    </citation>
    <scope>NUCLEOTIDE SEQUENCE [LARGE SCALE GENOMIC DNA]</scope>
    <source>
        <strain evidence="4">DSM 24724</strain>
    </source>
</reference>
<accession>A0A1M7IR53</accession>
<dbReference type="PROSITE" id="PS50975">
    <property type="entry name" value="ATP_GRASP"/>
    <property type="match status" value="1"/>
</dbReference>
<dbReference type="Gene3D" id="3.30.470.20">
    <property type="entry name" value="ATP-grasp fold, B domain"/>
    <property type="match status" value="1"/>
</dbReference>
<evidence type="ECO:0000256" key="1">
    <source>
        <dbReference type="PROSITE-ProRule" id="PRU00409"/>
    </source>
</evidence>
<dbReference type="PANTHER" id="PTHR21621:SF0">
    <property type="entry name" value="BETA-CITRYLGLUTAMATE SYNTHASE B-RELATED"/>
    <property type="match status" value="1"/>
</dbReference>
<dbReference type="GO" id="GO:0018169">
    <property type="term" value="F:ribosomal S6-glutamic acid ligase activity"/>
    <property type="evidence" value="ECO:0007669"/>
    <property type="project" value="TreeGrafter"/>
</dbReference>
<dbReference type="Proteomes" id="UP000184028">
    <property type="component" value="Unassembled WGS sequence"/>
</dbReference>
<dbReference type="STRING" id="946677.SAMN05444484_10618"/>
<dbReference type="SUPFAM" id="SSF56059">
    <property type="entry name" value="Glutathione synthetase ATP-binding domain-like"/>
    <property type="match status" value="1"/>
</dbReference>
<dbReference type="OrthoDB" id="583309at2"/>
<keyword evidence="3" id="KW-0436">Ligase</keyword>
<dbReference type="GO" id="GO:0009432">
    <property type="term" value="P:SOS response"/>
    <property type="evidence" value="ECO:0007669"/>
    <property type="project" value="TreeGrafter"/>
</dbReference>
<name>A0A1M7IR53_9FLAO</name>
<feature type="domain" description="ATP-grasp" evidence="2">
    <location>
        <begin position="131"/>
        <end position="316"/>
    </location>
</feature>
<dbReference type="AlphaFoldDB" id="A0A1M7IR53"/>
<dbReference type="GO" id="GO:0005524">
    <property type="term" value="F:ATP binding"/>
    <property type="evidence" value="ECO:0007669"/>
    <property type="project" value="UniProtKB-UniRule"/>
</dbReference>
<gene>
    <name evidence="3" type="ORF">SAMN05444484_10618</name>
</gene>
<keyword evidence="4" id="KW-1185">Reference proteome</keyword>
<protein>
    <submittedName>
        <fullName evidence="3">Glutathione synthase/RimK-type ligase, ATP-grasp superfamily</fullName>
    </submittedName>
</protein>
<keyword evidence="1" id="KW-0547">Nucleotide-binding</keyword>
<dbReference type="Pfam" id="PF21068">
    <property type="entry name" value="ATPgraspMvdD"/>
    <property type="match status" value="1"/>
</dbReference>
<dbReference type="InterPro" id="IPR048936">
    <property type="entry name" value="MvdD-like_ATPgrasp"/>
</dbReference>
<dbReference type="GO" id="GO:0005737">
    <property type="term" value="C:cytoplasm"/>
    <property type="evidence" value="ECO:0007669"/>
    <property type="project" value="TreeGrafter"/>
</dbReference>
<dbReference type="PANTHER" id="PTHR21621">
    <property type="entry name" value="RIBOSOMAL PROTEIN S6 MODIFICATION PROTEIN"/>
    <property type="match status" value="1"/>
</dbReference>
<dbReference type="InterPro" id="IPR013651">
    <property type="entry name" value="ATP-grasp_RimK-type"/>
</dbReference>
<dbReference type="EMBL" id="FRBT01000006">
    <property type="protein sequence ID" value="SHM43276.1"/>
    <property type="molecule type" value="Genomic_DNA"/>
</dbReference>
<dbReference type="InterPro" id="IPR011761">
    <property type="entry name" value="ATP-grasp"/>
</dbReference>
<evidence type="ECO:0000259" key="2">
    <source>
        <dbReference type="PROSITE" id="PS50975"/>
    </source>
</evidence>
<dbReference type="GO" id="GO:0046872">
    <property type="term" value="F:metal ion binding"/>
    <property type="evidence" value="ECO:0007669"/>
    <property type="project" value="InterPro"/>
</dbReference>
<keyword evidence="1" id="KW-0067">ATP-binding</keyword>
<dbReference type="Pfam" id="PF08443">
    <property type="entry name" value="RimK"/>
    <property type="match status" value="1"/>
</dbReference>
<proteinExistence type="predicted"/>
<organism evidence="3 4">
    <name type="scientific">Flavobacterium chilense</name>
    <dbReference type="NCBI Taxonomy" id="946677"/>
    <lineage>
        <taxon>Bacteria</taxon>
        <taxon>Pseudomonadati</taxon>
        <taxon>Bacteroidota</taxon>
        <taxon>Flavobacteriia</taxon>
        <taxon>Flavobacteriales</taxon>
        <taxon>Flavobacteriaceae</taxon>
        <taxon>Flavobacterium</taxon>
    </lineage>
</organism>
<sequence length="319" mass="37295">MIKILLITNKTDVTTDFVVRRLTEQNINFYRLNTEDLLTKNKLSFNFQKNEFILYDKEIDLKIDLLKVKSVYYRRPILPSFPSDELTSGEQTFILNEITYWIEGLYKILRNAFWISPVFSIREAESKIFQLQIAKELGFKVPDSLITNDVDTARKFIGLSPKIIKPIKTGLIDDKVKSKVIFTSVFNNSDQIERIESCPSYFQDFIDKATDIRVTVVGEKVFPASILSQEFEETKVDWRNGENLKLTYEKINLPKKIEELCVKLTKKLGLNFGAIDFVKDKNDEFVFLEINPNGQWAWIERQLDYNISQEICNQLIKEL</sequence>
<evidence type="ECO:0000313" key="4">
    <source>
        <dbReference type="Proteomes" id="UP000184028"/>
    </source>
</evidence>